<dbReference type="GO" id="GO:0008168">
    <property type="term" value="F:methyltransferase activity"/>
    <property type="evidence" value="ECO:0007669"/>
    <property type="project" value="UniProtKB-KW"/>
</dbReference>
<dbReference type="PANTHER" id="PTHR43861:SF6">
    <property type="entry name" value="METHYLTRANSFERASE TYPE 11"/>
    <property type="match status" value="1"/>
</dbReference>
<proteinExistence type="predicted"/>
<dbReference type="Proteomes" id="UP000250166">
    <property type="component" value="Unassembled WGS sequence"/>
</dbReference>
<keyword evidence="3" id="KW-0808">Transferase</keyword>
<accession>A0A2X3BBY8</accession>
<name>A0A2X3BBY8_9HELI</name>
<dbReference type="RefSeq" id="WP_112058388.1">
    <property type="nucleotide sequence ID" value="NZ_UAWL01000006.1"/>
</dbReference>
<dbReference type="EMBL" id="UAWL01000006">
    <property type="protein sequence ID" value="SQB98113.1"/>
    <property type="molecule type" value="Genomic_DNA"/>
</dbReference>
<feature type="region of interest" description="Disordered" evidence="1">
    <location>
        <begin position="134"/>
        <end position="170"/>
    </location>
</feature>
<dbReference type="Gene3D" id="3.40.50.150">
    <property type="entry name" value="Vaccinia Virus protein VP39"/>
    <property type="match status" value="1"/>
</dbReference>
<dbReference type="PANTHER" id="PTHR43861">
    <property type="entry name" value="TRANS-ACONITATE 2-METHYLTRANSFERASE-RELATED"/>
    <property type="match status" value="1"/>
</dbReference>
<feature type="compositionally biased region" description="Polar residues" evidence="1">
    <location>
        <begin position="144"/>
        <end position="170"/>
    </location>
</feature>
<dbReference type="InterPro" id="IPR013691">
    <property type="entry name" value="MeTrfase_14"/>
</dbReference>
<organism evidence="3 4">
    <name type="scientific">Helicobacter fennelliae</name>
    <dbReference type="NCBI Taxonomy" id="215"/>
    <lineage>
        <taxon>Bacteria</taxon>
        <taxon>Pseudomonadati</taxon>
        <taxon>Campylobacterota</taxon>
        <taxon>Epsilonproteobacteria</taxon>
        <taxon>Campylobacterales</taxon>
        <taxon>Helicobacteraceae</taxon>
        <taxon>Helicobacter</taxon>
    </lineage>
</organism>
<dbReference type="SUPFAM" id="SSF53335">
    <property type="entry name" value="S-adenosyl-L-methionine-dependent methyltransferases"/>
    <property type="match status" value="1"/>
</dbReference>
<dbReference type="GO" id="GO:0032259">
    <property type="term" value="P:methylation"/>
    <property type="evidence" value="ECO:0007669"/>
    <property type="project" value="UniProtKB-KW"/>
</dbReference>
<protein>
    <submittedName>
        <fullName evidence="3">SAM-dependent methyltransferase</fullName>
    </submittedName>
</protein>
<dbReference type="Gene3D" id="3.40.50.720">
    <property type="entry name" value="NAD(P)-binding Rossmann-like Domain"/>
    <property type="match status" value="1"/>
</dbReference>
<dbReference type="Pfam" id="PF13489">
    <property type="entry name" value="Methyltransf_23"/>
    <property type="match status" value="1"/>
</dbReference>
<evidence type="ECO:0000313" key="3">
    <source>
        <dbReference type="EMBL" id="SQB98113.1"/>
    </source>
</evidence>
<dbReference type="Pfam" id="PF08484">
    <property type="entry name" value="Methyltransf_14"/>
    <property type="match status" value="1"/>
</dbReference>
<dbReference type="InterPro" id="IPR029063">
    <property type="entry name" value="SAM-dependent_MTases_sf"/>
</dbReference>
<sequence length="393" mass="44577">MQCPACASTNISDFFYKDKVPTLQNVRYTDKQSAMQCKCGELDLKVCQDCGMIHNFAFKSELITYDTSYENSQFESDIYKVYIKDLIALLRDRFQINQTKIIEIGCGNGKFLSQLIKATDSSGIGYDPSFKESLNGGGAEKIQHQSTNQEPNTSNHKSQTKSNLMSSSPNLTIKPKLYDASEKQCDIGLVACRHVIEHIQNPHIMLEGIYKSLESSPNALVFFETPRLEWILENDAFYDFFYEHCNYFTKSSLNALFSRSGFEVLEIVESFQGQYQFIFAKPRKKALYKDFLDSSVKSKDTLSHTLKSYKNVAIWGAGAKGVTIANEYDNICCAIDINPNKQNCFIPKSGLEILSPKQAFERYKIDYVLVMNPNYLDEITSTLQGYNVKIGSL</sequence>
<gene>
    <name evidence="3" type="ORF">NCTC13102_00563</name>
</gene>
<feature type="domain" description="C-methyltransferase" evidence="2">
    <location>
        <begin position="285"/>
        <end position="388"/>
    </location>
</feature>
<evidence type="ECO:0000256" key="1">
    <source>
        <dbReference type="SAM" id="MobiDB-lite"/>
    </source>
</evidence>
<dbReference type="AlphaFoldDB" id="A0A2X3BBY8"/>
<evidence type="ECO:0000313" key="4">
    <source>
        <dbReference type="Proteomes" id="UP000250166"/>
    </source>
</evidence>
<reference evidence="3 4" key="1">
    <citation type="submission" date="2018-06" db="EMBL/GenBank/DDBJ databases">
        <authorList>
            <consortium name="Pathogen Informatics"/>
            <person name="Doyle S."/>
        </authorList>
    </citation>
    <scope>NUCLEOTIDE SEQUENCE [LARGE SCALE GENOMIC DNA]</scope>
    <source>
        <strain evidence="3 4">NCTC13102</strain>
    </source>
</reference>
<evidence type="ECO:0000259" key="2">
    <source>
        <dbReference type="Pfam" id="PF08484"/>
    </source>
</evidence>
<keyword evidence="3" id="KW-0489">Methyltransferase</keyword>